<accession>A0A814RYC0</accession>
<protein>
    <submittedName>
        <fullName evidence="2">Uncharacterized protein</fullName>
    </submittedName>
</protein>
<sequence length="106" mass="12287">MNIYFLLKAQNNSSILYDVSTCLRDAMDSMFNNGHNIIISDDNDKNFDISNNGELSPTNTLKLMMNKRKLDSPVIINDVEKCQDNGHDYVKRMCTMNDNQQYKQKE</sequence>
<evidence type="ECO:0000313" key="2">
    <source>
        <dbReference type="EMBL" id="CAF1138083.1"/>
    </source>
</evidence>
<proteinExistence type="predicted"/>
<organism evidence="2 3">
    <name type="scientific">Rotaria sordida</name>
    <dbReference type="NCBI Taxonomy" id="392033"/>
    <lineage>
        <taxon>Eukaryota</taxon>
        <taxon>Metazoa</taxon>
        <taxon>Spiralia</taxon>
        <taxon>Gnathifera</taxon>
        <taxon>Rotifera</taxon>
        <taxon>Eurotatoria</taxon>
        <taxon>Bdelloidea</taxon>
        <taxon>Philodinida</taxon>
        <taxon>Philodinidae</taxon>
        <taxon>Rotaria</taxon>
    </lineage>
</organism>
<reference evidence="2" key="1">
    <citation type="submission" date="2021-02" db="EMBL/GenBank/DDBJ databases">
        <authorList>
            <person name="Nowell W R."/>
        </authorList>
    </citation>
    <scope>NUCLEOTIDE SEQUENCE</scope>
</reference>
<dbReference type="AlphaFoldDB" id="A0A814RYC0"/>
<dbReference type="EMBL" id="CAJNOU010001031">
    <property type="protein sequence ID" value="CAF1138083.1"/>
    <property type="molecule type" value="Genomic_DNA"/>
</dbReference>
<dbReference type="Proteomes" id="UP000663889">
    <property type="component" value="Unassembled WGS sequence"/>
</dbReference>
<dbReference type="Proteomes" id="UP000663882">
    <property type="component" value="Unassembled WGS sequence"/>
</dbReference>
<evidence type="ECO:0000313" key="1">
    <source>
        <dbReference type="EMBL" id="CAF0954695.1"/>
    </source>
</evidence>
<comment type="caution">
    <text evidence="2">The sequence shown here is derived from an EMBL/GenBank/DDBJ whole genome shotgun (WGS) entry which is preliminary data.</text>
</comment>
<gene>
    <name evidence="1" type="ORF">RFH988_LOCUS11819</name>
    <name evidence="2" type="ORF">SEV965_LOCUS17782</name>
</gene>
<dbReference type="EMBL" id="CAJNOO010000477">
    <property type="protein sequence ID" value="CAF0954695.1"/>
    <property type="molecule type" value="Genomic_DNA"/>
</dbReference>
<name>A0A814RYC0_9BILA</name>
<evidence type="ECO:0000313" key="3">
    <source>
        <dbReference type="Proteomes" id="UP000663889"/>
    </source>
</evidence>
<dbReference type="OrthoDB" id="9984128at2759"/>